<comment type="caution">
    <text evidence="2">The sequence shown here is derived from an EMBL/GenBank/DDBJ whole genome shotgun (WGS) entry which is preliminary data.</text>
</comment>
<keyword evidence="3" id="KW-1185">Reference proteome</keyword>
<evidence type="ECO:0000313" key="2">
    <source>
        <dbReference type="EMBL" id="KAF7335980.1"/>
    </source>
</evidence>
<dbReference type="AlphaFoldDB" id="A0A8H7CG06"/>
<evidence type="ECO:0000313" key="3">
    <source>
        <dbReference type="Proteomes" id="UP000623467"/>
    </source>
</evidence>
<feature type="compositionally biased region" description="Low complexity" evidence="1">
    <location>
        <begin position="1"/>
        <end position="24"/>
    </location>
</feature>
<name>A0A8H7CG06_9AGAR</name>
<dbReference type="OrthoDB" id="2800503at2759"/>
<evidence type="ECO:0000256" key="1">
    <source>
        <dbReference type="SAM" id="MobiDB-lite"/>
    </source>
</evidence>
<feature type="region of interest" description="Disordered" evidence="1">
    <location>
        <begin position="1"/>
        <end position="45"/>
    </location>
</feature>
<proteinExistence type="predicted"/>
<feature type="compositionally biased region" description="Low complexity" evidence="1">
    <location>
        <begin position="33"/>
        <end position="45"/>
    </location>
</feature>
<dbReference type="Proteomes" id="UP000623467">
    <property type="component" value="Unassembled WGS sequence"/>
</dbReference>
<sequence length="367" mass="38888">MTTSVRSSSARSSMSISTPNSSINAVKKPTPATQSSTSVSRSRTTRATGDAAKIFLDMTREEMLDASASGDNWGLYTATDVLASLYAKGYVSQEENESGKEGHKVSVNISLLAMAVLRVAMSLPTGTAVAADALRAIAVALRQRENDAILDEILQRVGVIHQHTEELVERRPGNEAEEGEMAASVRDAAVVLTRTVADIAETATRLEREMSDVAERVCEQVVERVGAAVHRTVTTQCADPPVLPGPSAGTSRSYAAAVAQALPPASRAALANAAARPRQIWIAHAEGNGSALKNLTEREIVEKARMALELMSRDENAPSAPAGTKFVGATKQRSGAAVLHMNSDAAAHWLKANMPAFLARMGGYDRV</sequence>
<protein>
    <submittedName>
        <fullName evidence="2">Uncharacterized protein</fullName>
    </submittedName>
</protein>
<organism evidence="2 3">
    <name type="scientific">Mycena sanguinolenta</name>
    <dbReference type="NCBI Taxonomy" id="230812"/>
    <lineage>
        <taxon>Eukaryota</taxon>
        <taxon>Fungi</taxon>
        <taxon>Dikarya</taxon>
        <taxon>Basidiomycota</taxon>
        <taxon>Agaricomycotina</taxon>
        <taxon>Agaricomycetes</taxon>
        <taxon>Agaricomycetidae</taxon>
        <taxon>Agaricales</taxon>
        <taxon>Marasmiineae</taxon>
        <taxon>Mycenaceae</taxon>
        <taxon>Mycena</taxon>
    </lineage>
</organism>
<gene>
    <name evidence="2" type="ORF">MSAN_02311700</name>
</gene>
<dbReference type="EMBL" id="JACAZH010000038">
    <property type="protein sequence ID" value="KAF7335980.1"/>
    <property type="molecule type" value="Genomic_DNA"/>
</dbReference>
<reference evidence="2" key="1">
    <citation type="submission" date="2020-05" db="EMBL/GenBank/DDBJ databases">
        <title>Mycena genomes resolve the evolution of fungal bioluminescence.</title>
        <authorList>
            <person name="Tsai I.J."/>
        </authorList>
    </citation>
    <scope>NUCLEOTIDE SEQUENCE</scope>
    <source>
        <strain evidence="2">160909Yilan</strain>
    </source>
</reference>
<accession>A0A8H7CG06</accession>